<feature type="domain" description="Acyl-CoA dehydrogenase/oxidase C-terminal" evidence="12">
    <location>
        <begin position="242"/>
        <end position="381"/>
    </location>
</feature>
<evidence type="ECO:0000256" key="8">
    <source>
        <dbReference type="ARBA" id="ARBA00037927"/>
    </source>
</evidence>
<keyword evidence="3 11" id="KW-0285">Flavoprotein</keyword>
<dbReference type="InterPro" id="IPR046373">
    <property type="entry name" value="Acyl-CoA_Oxase/DH_mid-dom_sf"/>
</dbReference>
<dbReference type="Pfam" id="PF02771">
    <property type="entry name" value="Acyl-CoA_dh_N"/>
    <property type="match status" value="1"/>
</dbReference>
<keyword evidence="6 11" id="KW-0560">Oxidoreductase</keyword>
<dbReference type="FunFam" id="2.40.110.10:FF:000008">
    <property type="entry name" value="Glutaryl-CoA dehydrogenase, mitochondrial"/>
    <property type="match status" value="1"/>
</dbReference>
<name>A0A972VUR7_9GAMM</name>
<dbReference type="Pfam" id="PF00441">
    <property type="entry name" value="Acyl-CoA_dh_1"/>
    <property type="match status" value="1"/>
</dbReference>
<evidence type="ECO:0000256" key="6">
    <source>
        <dbReference type="ARBA" id="ARBA00023002"/>
    </source>
</evidence>
<dbReference type="GO" id="GO:0050660">
    <property type="term" value="F:flavin adenine dinucleotide binding"/>
    <property type="evidence" value="ECO:0007669"/>
    <property type="project" value="InterPro"/>
</dbReference>
<feature type="domain" description="Acyl-CoA oxidase/dehydrogenase middle" evidence="13">
    <location>
        <begin position="133"/>
        <end position="223"/>
    </location>
</feature>
<dbReference type="SUPFAM" id="SSF56645">
    <property type="entry name" value="Acyl-CoA dehydrogenase NM domain-like"/>
    <property type="match status" value="1"/>
</dbReference>
<dbReference type="Gene3D" id="1.20.140.10">
    <property type="entry name" value="Butyryl-CoA Dehydrogenase, subunit A, domain 3"/>
    <property type="match status" value="1"/>
</dbReference>
<evidence type="ECO:0000259" key="13">
    <source>
        <dbReference type="Pfam" id="PF02770"/>
    </source>
</evidence>
<dbReference type="SUPFAM" id="SSF47203">
    <property type="entry name" value="Acyl-CoA dehydrogenase C-terminal domain-like"/>
    <property type="match status" value="1"/>
</dbReference>
<evidence type="ECO:0000313" key="15">
    <source>
        <dbReference type="EMBL" id="NQV64133.1"/>
    </source>
</evidence>
<keyword evidence="4 11" id="KW-0274">FAD</keyword>
<protein>
    <recommendedName>
        <fullName evidence="9">glutaryl-CoA dehydrogenase (ETF)</fullName>
        <ecNumber evidence="9">1.3.8.6</ecNumber>
    </recommendedName>
</protein>
<evidence type="ECO:0000256" key="5">
    <source>
        <dbReference type="ARBA" id="ARBA00022946"/>
    </source>
</evidence>
<dbReference type="GO" id="GO:0000062">
    <property type="term" value="F:fatty-acyl-CoA binding"/>
    <property type="evidence" value="ECO:0007669"/>
    <property type="project" value="TreeGrafter"/>
</dbReference>
<dbReference type="FunFam" id="1.20.140.10:FF:000006">
    <property type="entry name" value="Glutaryl-CoA dehydrogenase, mitochondrial"/>
    <property type="match status" value="1"/>
</dbReference>
<dbReference type="EMBL" id="JABMOJ010000072">
    <property type="protein sequence ID" value="NQV64133.1"/>
    <property type="molecule type" value="Genomic_DNA"/>
</dbReference>
<comment type="pathway">
    <text evidence="7">Amino-acid metabolism; lysine degradation.</text>
</comment>
<evidence type="ECO:0000256" key="9">
    <source>
        <dbReference type="ARBA" id="ARBA00039033"/>
    </source>
</evidence>
<dbReference type="InterPro" id="IPR036250">
    <property type="entry name" value="AcylCo_DH-like_C"/>
</dbReference>
<dbReference type="FunFam" id="1.10.540.10:FF:000003">
    <property type="entry name" value="glutaryl-CoA dehydrogenase, mitochondrial"/>
    <property type="match status" value="1"/>
</dbReference>
<dbReference type="AlphaFoldDB" id="A0A972VUR7"/>
<dbReference type="InterPro" id="IPR052033">
    <property type="entry name" value="Glutaryl-CoA_DH_mitochondrial"/>
</dbReference>
<dbReference type="InterPro" id="IPR009075">
    <property type="entry name" value="AcylCo_DH/oxidase_C"/>
</dbReference>
<dbReference type="InterPro" id="IPR006089">
    <property type="entry name" value="Acyl-CoA_DH_CS"/>
</dbReference>
<dbReference type="PANTHER" id="PTHR42807">
    <property type="entry name" value="GLUTARYL-COA DEHYDROGENASE, MITOCHONDRIAL"/>
    <property type="match status" value="1"/>
</dbReference>
<evidence type="ECO:0000259" key="12">
    <source>
        <dbReference type="Pfam" id="PF00441"/>
    </source>
</evidence>
<dbReference type="Proteomes" id="UP000754644">
    <property type="component" value="Unassembled WGS sequence"/>
</dbReference>
<evidence type="ECO:0000256" key="4">
    <source>
        <dbReference type="ARBA" id="ARBA00022827"/>
    </source>
</evidence>
<evidence type="ECO:0000256" key="7">
    <source>
        <dbReference type="ARBA" id="ARBA00037899"/>
    </source>
</evidence>
<sequence>MAGFKWDDPFFLDDQLTEDERLIRDTARDYSQEKLQTRVKQAFRDEHFHREIMSEMGQLGLLGATLPEEYGGSAVNYVSYGLVAREVERVDSGYRSAMSVQSSLVMHPIYAYGSDAQREKYLPKLASGEWVGCFGLTEPDYGSDPGSMVTKAEKTSHGYLLNGAKMWITNSPIADLAVVWAKLDGVIRGFVVERGMKGFSTPKIEGKMSLRASVTGEIVLEDVEVPEENLLPNVKGLAGPFGCLNKARYGISWGAMGAAEYCWHAARTYTMERKQFNRPLAQNQLIQKKLADMQTEITLGLQGSLRIGRLMDDDNCPVEVISLMKRNNCGKALDIARMSRDMHGGNGISDEYHVIRHLMNLETVNTYEGTHDVHALILGRAQTGLQAFF</sequence>
<evidence type="ECO:0000256" key="3">
    <source>
        <dbReference type="ARBA" id="ARBA00022630"/>
    </source>
</evidence>
<dbReference type="InterPro" id="IPR037069">
    <property type="entry name" value="AcylCoA_DH/ox_N_sf"/>
</dbReference>
<evidence type="ECO:0000256" key="2">
    <source>
        <dbReference type="ARBA" id="ARBA00009347"/>
    </source>
</evidence>
<evidence type="ECO:0000313" key="16">
    <source>
        <dbReference type="Proteomes" id="UP000754644"/>
    </source>
</evidence>
<keyword evidence="5" id="KW-0809">Transit peptide</keyword>
<dbReference type="Gene3D" id="2.40.110.10">
    <property type="entry name" value="Butyryl-CoA Dehydrogenase, subunit A, domain 2"/>
    <property type="match status" value="1"/>
</dbReference>
<dbReference type="InterPro" id="IPR009100">
    <property type="entry name" value="AcylCoA_DH/oxidase_NM_dom_sf"/>
</dbReference>
<comment type="catalytic activity">
    <reaction evidence="10">
        <text>glutaryl-CoA + oxidized [electron-transfer flavoprotein] + 2 H(+) = (2E)-butenoyl-CoA + reduced [electron-transfer flavoprotein] + CO2</text>
        <dbReference type="Rhea" id="RHEA:13389"/>
        <dbReference type="Rhea" id="RHEA-COMP:10685"/>
        <dbReference type="Rhea" id="RHEA-COMP:10686"/>
        <dbReference type="ChEBI" id="CHEBI:15378"/>
        <dbReference type="ChEBI" id="CHEBI:16526"/>
        <dbReference type="ChEBI" id="CHEBI:57332"/>
        <dbReference type="ChEBI" id="CHEBI:57378"/>
        <dbReference type="ChEBI" id="CHEBI:57692"/>
        <dbReference type="ChEBI" id="CHEBI:58307"/>
        <dbReference type="EC" id="1.3.8.6"/>
    </reaction>
</comment>
<dbReference type="EC" id="1.3.8.6" evidence="9"/>
<dbReference type="GO" id="GO:0046949">
    <property type="term" value="P:fatty-acyl-CoA biosynthetic process"/>
    <property type="evidence" value="ECO:0007669"/>
    <property type="project" value="TreeGrafter"/>
</dbReference>
<reference evidence="15" key="1">
    <citation type="submission" date="2020-05" db="EMBL/GenBank/DDBJ databases">
        <title>Sulfur intermediates as new biogeochemical hubs in an aquatic model microbial ecosystem.</title>
        <authorList>
            <person name="Vigneron A."/>
        </authorList>
    </citation>
    <scope>NUCLEOTIDE SEQUENCE</scope>
    <source>
        <strain evidence="15">Bin.250</strain>
    </source>
</reference>
<dbReference type="InterPro" id="IPR013786">
    <property type="entry name" value="AcylCoA_DH/ox_N"/>
</dbReference>
<gene>
    <name evidence="15" type="ORF">HQ497_02105</name>
</gene>
<comment type="caution">
    <text evidence="15">The sequence shown here is derived from an EMBL/GenBank/DDBJ whole genome shotgun (WGS) entry which is preliminary data.</text>
</comment>
<comment type="similarity">
    <text evidence="2 11">Belongs to the acyl-CoA dehydrogenase family.</text>
</comment>
<dbReference type="CDD" id="cd01151">
    <property type="entry name" value="GCD"/>
    <property type="match status" value="1"/>
</dbReference>
<evidence type="ECO:0000256" key="11">
    <source>
        <dbReference type="RuleBase" id="RU362125"/>
    </source>
</evidence>
<dbReference type="PANTHER" id="PTHR42807:SF1">
    <property type="entry name" value="GLUTARYL-COA DEHYDROGENASE, MITOCHONDRIAL"/>
    <property type="match status" value="1"/>
</dbReference>
<dbReference type="Pfam" id="PF02770">
    <property type="entry name" value="Acyl-CoA_dh_M"/>
    <property type="match status" value="1"/>
</dbReference>
<evidence type="ECO:0000259" key="14">
    <source>
        <dbReference type="Pfam" id="PF02771"/>
    </source>
</evidence>
<comment type="cofactor">
    <cofactor evidence="1 11">
        <name>FAD</name>
        <dbReference type="ChEBI" id="CHEBI:57692"/>
    </cofactor>
</comment>
<accession>A0A972VUR7</accession>
<comment type="pathway">
    <text evidence="8">Amino-acid metabolism; tryptophan metabolism.</text>
</comment>
<dbReference type="GO" id="GO:0033539">
    <property type="term" value="P:fatty acid beta-oxidation using acyl-CoA dehydrogenase"/>
    <property type="evidence" value="ECO:0007669"/>
    <property type="project" value="TreeGrafter"/>
</dbReference>
<organism evidence="15 16">
    <name type="scientific">SAR86 cluster bacterium</name>
    <dbReference type="NCBI Taxonomy" id="2030880"/>
    <lineage>
        <taxon>Bacteria</taxon>
        <taxon>Pseudomonadati</taxon>
        <taxon>Pseudomonadota</taxon>
        <taxon>Gammaproteobacteria</taxon>
        <taxon>SAR86 cluster</taxon>
    </lineage>
</organism>
<dbReference type="Gene3D" id="1.10.540.10">
    <property type="entry name" value="Acyl-CoA dehydrogenase/oxidase, N-terminal domain"/>
    <property type="match status" value="1"/>
</dbReference>
<evidence type="ECO:0000256" key="1">
    <source>
        <dbReference type="ARBA" id="ARBA00001974"/>
    </source>
</evidence>
<evidence type="ECO:0000256" key="10">
    <source>
        <dbReference type="ARBA" id="ARBA00049493"/>
    </source>
</evidence>
<feature type="domain" description="Acyl-CoA dehydrogenase/oxidase N-terminal" evidence="14">
    <location>
        <begin position="17"/>
        <end position="129"/>
    </location>
</feature>
<dbReference type="GO" id="GO:0004361">
    <property type="term" value="F:glutaryl-CoA dehydrogenase activity"/>
    <property type="evidence" value="ECO:0007669"/>
    <property type="project" value="UniProtKB-EC"/>
</dbReference>
<dbReference type="PROSITE" id="PS00073">
    <property type="entry name" value="ACYL_COA_DH_2"/>
    <property type="match status" value="1"/>
</dbReference>
<dbReference type="InterPro" id="IPR006091">
    <property type="entry name" value="Acyl-CoA_Oxase/DH_mid-dom"/>
</dbReference>
<proteinExistence type="inferred from homology"/>